<dbReference type="PROSITE" id="PS00216">
    <property type="entry name" value="SUGAR_TRANSPORT_1"/>
    <property type="match status" value="1"/>
</dbReference>
<feature type="transmembrane region" description="Helical" evidence="6">
    <location>
        <begin position="315"/>
        <end position="332"/>
    </location>
</feature>
<dbReference type="EMBL" id="AZFA01000022">
    <property type="protein sequence ID" value="KRL66047.1"/>
    <property type="molecule type" value="Genomic_DNA"/>
</dbReference>
<evidence type="ECO:0000256" key="1">
    <source>
        <dbReference type="ARBA" id="ARBA00004651"/>
    </source>
</evidence>
<evidence type="ECO:0000259" key="7">
    <source>
        <dbReference type="PROSITE" id="PS50850"/>
    </source>
</evidence>
<dbReference type="eggNOG" id="COG2271">
    <property type="taxonomic scope" value="Bacteria"/>
</dbReference>
<dbReference type="Proteomes" id="UP000051647">
    <property type="component" value="Unassembled WGS sequence"/>
</dbReference>
<keyword evidence="4 6" id="KW-1133">Transmembrane helix</keyword>
<feature type="transmembrane region" description="Helical" evidence="6">
    <location>
        <begin position="338"/>
        <end position="363"/>
    </location>
</feature>
<keyword evidence="5 6" id="KW-0472">Membrane</keyword>
<keyword evidence="3 6" id="KW-0812">Transmembrane</keyword>
<dbReference type="Gene3D" id="1.20.1250.20">
    <property type="entry name" value="MFS general substrate transporter like domains"/>
    <property type="match status" value="1"/>
</dbReference>
<gene>
    <name evidence="8" type="ORF">FC27_GL001121</name>
</gene>
<comment type="subcellular location">
    <subcellularLocation>
        <location evidence="1">Cell membrane</location>
        <topology evidence="1">Multi-pass membrane protein</topology>
    </subcellularLocation>
</comment>
<dbReference type="OrthoDB" id="9787026at2"/>
<organism evidence="8 9">
    <name type="scientific">Companilactobacillus versmoldensis DSM 14857 = KCTC 3814</name>
    <dbReference type="NCBI Taxonomy" id="1423815"/>
    <lineage>
        <taxon>Bacteria</taxon>
        <taxon>Bacillati</taxon>
        <taxon>Bacillota</taxon>
        <taxon>Bacilli</taxon>
        <taxon>Lactobacillales</taxon>
        <taxon>Lactobacillaceae</taxon>
        <taxon>Companilactobacillus</taxon>
    </lineage>
</organism>
<dbReference type="AlphaFoldDB" id="A0A0R1SAE4"/>
<evidence type="ECO:0000313" key="9">
    <source>
        <dbReference type="Proteomes" id="UP000051647"/>
    </source>
</evidence>
<keyword evidence="2" id="KW-0813">Transport</keyword>
<dbReference type="InterPro" id="IPR005829">
    <property type="entry name" value="Sugar_transporter_CS"/>
</dbReference>
<feature type="transmembrane region" description="Helical" evidence="6">
    <location>
        <begin position="180"/>
        <end position="196"/>
    </location>
</feature>
<dbReference type="STRING" id="1423815.FC27_GL001121"/>
<comment type="caution">
    <text evidence="8">The sequence shown here is derived from an EMBL/GenBank/DDBJ whole genome shotgun (WGS) entry which is preliminary data.</text>
</comment>
<dbReference type="PANTHER" id="PTHR23508">
    <property type="entry name" value="CARBOXYLIC ACID TRANSPORTER PROTEIN HOMOLOG"/>
    <property type="match status" value="1"/>
</dbReference>
<reference evidence="8 9" key="1">
    <citation type="journal article" date="2015" name="Genome Announc.">
        <title>Expanding the biotechnology potential of lactobacilli through comparative genomics of 213 strains and associated genera.</title>
        <authorList>
            <person name="Sun Z."/>
            <person name="Harris H.M."/>
            <person name="McCann A."/>
            <person name="Guo C."/>
            <person name="Argimon S."/>
            <person name="Zhang W."/>
            <person name="Yang X."/>
            <person name="Jeffery I.B."/>
            <person name="Cooney J.C."/>
            <person name="Kagawa T.F."/>
            <person name="Liu W."/>
            <person name="Song Y."/>
            <person name="Salvetti E."/>
            <person name="Wrobel A."/>
            <person name="Rasinkangas P."/>
            <person name="Parkhill J."/>
            <person name="Rea M.C."/>
            <person name="O'Sullivan O."/>
            <person name="Ritari J."/>
            <person name="Douillard F.P."/>
            <person name="Paul Ross R."/>
            <person name="Yang R."/>
            <person name="Briner A.E."/>
            <person name="Felis G.E."/>
            <person name="de Vos W.M."/>
            <person name="Barrangou R."/>
            <person name="Klaenhammer T.R."/>
            <person name="Caufield P.W."/>
            <person name="Cui Y."/>
            <person name="Zhang H."/>
            <person name="O'Toole P.W."/>
        </authorList>
    </citation>
    <scope>NUCLEOTIDE SEQUENCE [LARGE SCALE GENOMIC DNA]</scope>
    <source>
        <strain evidence="8 9">DSM 14857</strain>
    </source>
</reference>
<accession>A0A0R1SAE4</accession>
<dbReference type="PANTHER" id="PTHR23508:SF10">
    <property type="entry name" value="CARBOXYLIC ACID TRANSPORTER PROTEIN HOMOLOG"/>
    <property type="match status" value="1"/>
</dbReference>
<evidence type="ECO:0000256" key="6">
    <source>
        <dbReference type="SAM" id="Phobius"/>
    </source>
</evidence>
<feature type="transmembrane region" description="Helical" evidence="6">
    <location>
        <begin position="288"/>
        <end position="308"/>
    </location>
</feature>
<feature type="domain" description="Major facilitator superfamily (MFS) profile" evidence="7">
    <location>
        <begin position="27"/>
        <end position="429"/>
    </location>
</feature>
<keyword evidence="9" id="KW-1185">Reference proteome</keyword>
<dbReference type="GO" id="GO:0005886">
    <property type="term" value="C:plasma membrane"/>
    <property type="evidence" value="ECO:0007669"/>
    <property type="project" value="UniProtKB-SubCell"/>
</dbReference>
<feature type="transmembrane region" description="Helical" evidence="6">
    <location>
        <begin position="247"/>
        <end position="268"/>
    </location>
</feature>
<dbReference type="InterPro" id="IPR005828">
    <property type="entry name" value="MFS_sugar_transport-like"/>
</dbReference>
<feature type="transmembrane region" description="Helical" evidence="6">
    <location>
        <begin position="23"/>
        <end position="45"/>
    </location>
</feature>
<proteinExistence type="predicted"/>
<dbReference type="InterPro" id="IPR020846">
    <property type="entry name" value="MFS_dom"/>
</dbReference>
<evidence type="ECO:0000256" key="5">
    <source>
        <dbReference type="ARBA" id="ARBA00023136"/>
    </source>
</evidence>
<dbReference type="CDD" id="cd17316">
    <property type="entry name" value="MFS_SV2_like"/>
    <property type="match status" value="1"/>
</dbReference>
<protein>
    <submittedName>
        <fullName evidence="8">Transport protein</fullName>
    </submittedName>
</protein>
<dbReference type="RefSeq" id="WP_010625020.1">
    <property type="nucleotide sequence ID" value="NZ_AZFA01000022.1"/>
</dbReference>
<dbReference type="InterPro" id="IPR036259">
    <property type="entry name" value="MFS_trans_sf"/>
</dbReference>
<dbReference type="PROSITE" id="PS50850">
    <property type="entry name" value="MFS"/>
    <property type="match status" value="1"/>
</dbReference>
<dbReference type="PATRIC" id="fig|1423815.3.peg.1146"/>
<evidence type="ECO:0000256" key="2">
    <source>
        <dbReference type="ARBA" id="ARBA00022448"/>
    </source>
</evidence>
<name>A0A0R1SAE4_9LACO</name>
<feature type="transmembrane region" description="Helical" evidence="6">
    <location>
        <begin position="375"/>
        <end position="399"/>
    </location>
</feature>
<dbReference type="GO" id="GO:0046943">
    <property type="term" value="F:carboxylic acid transmembrane transporter activity"/>
    <property type="evidence" value="ECO:0007669"/>
    <property type="project" value="TreeGrafter"/>
</dbReference>
<evidence type="ECO:0000313" key="8">
    <source>
        <dbReference type="EMBL" id="KRL66047.1"/>
    </source>
</evidence>
<dbReference type="Pfam" id="PF00083">
    <property type="entry name" value="Sugar_tr"/>
    <property type="match status" value="1"/>
</dbReference>
<feature type="transmembrane region" description="Helical" evidence="6">
    <location>
        <begin position="405"/>
        <end position="425"/>
    </location>
</feature>
<feature type="transmembrane region" description="Helical" evidence="6">
    <location>
        <begin position="92"/>
        <end position="110"/>
    </location>
</feature>
<feature type="transmembrane region" description="Helical" evidence="6">
    <location>
        <begin position="65"/>
        <end position="85"/>
    </location>
</feature>
<dbReference type="SUPFAM" id="SSF103473">
    <property type="entry name" value="MFS general substrate transporter"/>
    <property type="match status" value="1"/>
</dbReference>
<sequence length="434" mass="47234">MEITQASATKLQKRLDHTVESPLFYKIFWLVSAGMILDAADVYVANAVASTTLKNNWSTIQENSYFLSSGFLGLFIGSLIAGFIGDLKGRKIAYQINLLLFGVFTLIGAFAPNMIFLIICRLIASIGLGSEIVTGYSMVNEFAPVHNRGKWCAATSLIANCGAPITMLLCTVIIPRFSWRPIFVIIGVSAGILWYLRKDIPESPRWLLAHGQVKQAQSIIEELEVPHAQATQKVAPRKIVKTSHPSLITSLFVATVSVSATIVCQYTFTSWVPTLLVQRHIDIGNSLGLSTLMMLGAPVGCAIGAYLIDKIGRKVTIVPAFFMTAILGVFYAKQDSVVGVVIFGFLLTVGFYVLMASVVAVYVDDLFPTKFRFRGAGIANGIAKLLTVAMPVTVAWLLSFTTANVIFWLISAVAVFAGAVVWFLGEETNQKDIN</sequence>
<evidence type="ECO:0000256" key="3">
    <source>
        <dbReference type="ARBA" id="ARBA00022692"/>
    </source>
</evidence>
<evidence type="ECO:0000256" key="4">
    <source>
        <dbReference type="ARBA" id="ARBA00022989"/>
    </source>
</evidence>